<evidence type="ECO:0000313" key="3">
    <source>
        <dbReference type="Proteomes" id="UP000236291"/>
    </source>
</evidence>
<dbReference type="GO" id="GO:0016301">
    <property type="term" value="F:kinase activity"/>
    <property type="evidence" value="ECO:0007669"/>
    <property type="project" value="UniProtKB-KW"/>
</dbReference>
<protein>
    <submittedName>
        <fullName evidence="2">Receptor-like protein kinase</fullName>
    </submittedName>
</protein>
<keyword evidence="2" id="KW-0675">Receptor</keyword>
<name>A0A2K3KJ80_TRIPR</name>
<gene>
    <name evidence="2" type="ORF">L195_g055029</name>
</gene>
<proteinExistence type="predicted"/>
<evidence type="ECO:0000256" key="1">
    <source>
        <dbReference type="SAM" id="MobiDB-lite"/>
    </source>
</evidence>
<sequence>MDKVIEMLEGAIEDIEIPPKPSPYPNEIVHDNGISSSESVSDDDFTGSISFLEETIEVPLL</sequence>
<reference evidence="2 3" key="2">
    <citation type="journal article" date="2017" name="Front. Plant Sci.">
        <title>Gene Classification and Mining of Molecular Markers Useful in Red Clover (Trifolium pratense) Breeding.</title>
        <authorList>
            <person name="Istvanek J."/>
            <person name="Dluhosova J."/>
            <person name="Dluhos P."/>
            <person name="Patkova L."/>
            <person name="Nedelnik J."/>
            <person name="Repkova J."/>
        </authorList>
    </citation>
    <scope>NUCLEOTIDE SEQUENCE [LARGE SCALE GENOMIC DNA]</scope>
    <source>
        <strain evidence="3">cv. Tatra</strain>
        <tissue evidence="2">Young leaves</tissue>
    </source>
</reference>
<dbReference type="EMBL" id="ASHM01098595">
    <property type="protein sequence ID" value="PNX66336.1"/>
    <property type="molecule type" value="Genomic_DNA"/>
</dbReference>
<dbReference type="Proteomes" id="UP000236291">
    <property type="component" value="Unassembled WGS sequence"/>
</dbReference>
<reference evidence="2 3" key="1">
    <citation type="journal article" date="2014" name="Am. J. Bot.">
        <title>Genome assembly and annotation for red clover (Trifolium pratense; Fabaceae).</title>
        <authorList>
            <person name="Istvanek J."/>
            <person name="Jaros M."/>
            <person name="Krenek A."/>
            <person name="Repkova J."/>
        </authorList>
    </citation>
    <scope>NUCLEOTIDE SEQUENCE [LARGE SCALE GENOMIC DNA]</scope>
    <source>
        <strain evidence="3">cv. Tatra</strain>
        <tissue evidence="2">Young leaves</tissue>
    </source>
</reference>
<dbReference type="AlphaFoldDB" id="A0A2K3KJ80"/>
<keyword evidence="2" id="KW-0418">Kinase</keyword>
<feature type="region of interest" description="Disordered" evidence="1">
    <location>
        <begin position="16"/>
        <end position="43"/>
    </location>
</feature>
<accession>A0A2K3KJ80</accession>
<keyword evidence="2" id="KW-0808">Transferase</keyword>
<evidence type="ECO:0000313" key="2">
    <source>
        <dbReference type="EMBL" id="PNX66336.1"/>
    </source>
</evidence>
<comment type="caution">
    <text evidence="2">The sequence shown here is derived from an EMBL/GenBank/DDBJ whole genome shotgun (WGS) entry which is preliminary data.</text>
</comment>
<organism evidence="2 3">
    <name type="scientific">Trifolium pratense</name>
    <name type="common">Red clover</name>
    <dbReference type="NCBI Taxonomy" id="57577"/>
    <lineage>
        <taxon>Eukaryota</taxon>
        <taxon>Viridiplantae</taxon>
        <taxon>Streptophyta</taxon>
        <taxon>Embryophyta</taxon>
        <taxon>Tracheophyta</taxon>
        <taxon>Spermatophyta</taxon>
        <taxon>Magnoliopsida</taxon>
        <taxon>eudicotyledons</taxon>
        <taxon>Gunneridae</taxon>
        <taxon>Pentapetalae</taxon>
        <taxon>rosids</taxon>
        <taxon>fabids</taxon>
        <taxon>Fabales</taxon>
        <taxon>Fabaceae</taxon>
        <taxon>Papilionoideae</taxon>
        <taxon>50 kb inversion clade</taxon>
        <taxon>NPAAA clade</taxon>
        <taxon>Hologalegina</taxon>
        <taxon>IRL clade</taxon>
        <taxon>Trifolieae</taxon>
        <taxon>Trifolium</taxon>
    </lineage>
</organism>